<organism evidence="6 7">
    <name type="scientific">Rhododendron williamsianum</name>
    <dbReference type="NCBI Taxonomy" id="262921"/>
    <lineage>
        <taxon>Eukaryota</taxon>
        <taxon>Viridiplantae</taxon>
        <taxon>Streptophyta</taxon>
        <taxon>Embryophyta</taxon>
        <taxon>Tracheophyta</taxon>
        <taxon>Spermatophyta</taxon>
        <taxon>Magnoliopsida</taxon>
        <taxon>eudicotyledons</taxon>
        <taxon>Gunneridae</taxon>
        <taxon>Pentapetalae</taxon>
        <taxon>asterids</taxon>
        <taxon>Ericales</taxon>
        <taxon>Ericaceae</taxon>
        <taxon>Ericoideae</taxon>
        <taxon>Rhodoreae</taxon>
        <taxon>Rhododendron</taxon>
    </lineage>
</organism>
<protein>
    <recommendedName>
        <fullName evidence="5">RNA polymerase Rpb4/RPC9 core domain-containing protein</fullName>
    </recommendedName>
</protein>
<evidence type="ECO:0000256" key="3">
    <source>
        <dbReference type="ARBA" id="ARBA00025724"/>
    </source>
</evidence>
<dbReference type="InterPro" id="IPR045222">
    <property type="entry name" value="Rpb4-like"/>
</dbReference>
<reference evidence="6 7" key="1">
    <citation type="journal article" date="2019" name="Genome Biol. Evol.">
        <title>The Rhododendron genome and chromosomal organization provide insight into shared whole-genome duplications across the heath family (Ericaceae).</title>
        <authorList>
            <person name="Soza V.L."/>
            <person name="Lindsley D."/>
            <person name="Waalkes A."/>
            <person name="Ramage E."/>
            <person name="Patwardhan R.P."/>
            <person name="Burton J.N."/>
            <person name="Adey A."/>
            <person name="Kumar A."/>
            <person name="Qiu R."/>
            <person name="Shendure J."/>
            <person name="Hall B."/>
        </authorList>
    </citation>
    <scope>NUCLEOTIDE SEQUENCE [LARGE SCALE GENOMIC DNA]</scope>
    <source>
        <strain evidence="6">RSF 1966-606</strain>
    </source>
</reference>
<dbReference type="OrthoDB" id="2186918at2759"/>
<dbReference type="SUPFAM" id="SSF47819">
    <property type="entry name" value="HRDC-like"/>
    <property type="match status" value="1"/>
</dbReference>
<dbReference type="GO" id="GO:0030880">
    <property type="term" value="C:RNA polymerase complex"/>
    <property type="evidence" value="ECO:0007669"/>
    <property type="project" value="InterPro"/>
</dbReference>
<feature type="domain" description="RNA polymerase Rpb4/RPC9 core" evidence="5">
    <location>
        <begin position="50"/>
        <end position="171"/>
    </location>
</feature>
<name>A0A6A4M3C0_9ERIC</name>
<dbReference type="SMART" id="SM00657">
    <property type="entry name" value="RPOL4c"/>
    <property type="match status" value="1"/>
</dbReference>
<proteinExistence type="inferred from homology"/>
<dbReference type="EMBL" id="QEFC01000012">
    <property type="protein sequence ID" value="KAE9467806.1"/>
    <property type="molecule type" value="Genomic_DNA"/>
</dbReference>
<feature type="compositionally biased region" description="Polar residues" evidence="4">
    <location>
        <begin position="37"/>
        <end position="46"/>
    </location>
</feature>
<feature type="non-terminal residue" evidence="6">
    <location>
        <position position="1"/>
    </location>
</feature>
<evidence type="ECO:0000256" key="4">
    <source>
        <dbReference type="SAM" id="MobiDB-lite"/>
    </source>
</evidence>
<dbReference type="GO" id="GO:0006352">
    <property type="term" value="P:DNA-templated transcription initiation"/>
    <property type="evidence" value="ECO:0007669"/>
    <property type="project" value="InterPro"/>
</dbReference>
<feature type="region of interest" description="Disordered" evidence="4">
    <location>
        <begin position="202"/>
        <end position="222"/>
    </location>
</feature>
<sequence>MIAQQSQRVGEKFDSEGDWGKGGKGDKVANGGKSSMPKGSSTSGQKNEQELPKNAKCLMDCEAADIVQGIQEQMVVLSEDPTIKIPMPFDRGLQYAKNGSRYTDPESVRRVLEPLKAHGVSDSEICMIANICPESLDEVFALIPSLKGKKNKVTQPLKDALSELTKLKQSTRTSRDAIAEWYMTSWNVVVSAVFRRSSLAFSSSGSVGQPKSGAHQFAEEEDGGLRRLEEAEEHRIVDGRNAVNGVAMD</sequence>
<evidence type="ECO:0000313" key="7">
    <source>
        <dbReference type="Proteomes" id="UP000428333"/>
    </source>
</evidence>
<evidence type="ECO:0000259" key="5">
    <source>
        <dbReference type="SMART" id="SM00657"/>
    </source>
</evidence>
<accession>A0A6A4M3C0</accession>
<dbReference type="InterPro" id="IPR006590">
    <property type="entry name" value="RNA_pol_Rpb4/RPC9_core"/>
</dbReference>
<evidence type="ECO:0000256" key="2">
    <source>
        <dbReference type="ARBA" id="ARBA00023242"/>
    </source>
</evidence>
<dbReference type="GO" id="GO:0000166">
    <property type="term" value="F:nucleotide binding"/>
    <property type="evidence" value="ECO:0007669"/>
    <property type="project" value="InterPro"/>
</dbReference>
<dbReference type="Pfam" id="PF03874">
    <property type="entry name" value="RNA_pol_Rpb4"/>
    <property type="match status" value="1"/>
</dbReference>
<dbReference type="InterPro" id="IPR010997">
    <property type="entry name" value="HRDC-like_sf"/>
</dbReference>
<keyword evidence="2" id="KW-0539">Nucleus</keyword>
<dbReference type="Proteomes" id="UP000428333">
    <property type="component" value="Linkage Group LG01"/>
</dbReference>
<comment type="subcellular location">
    <subcellularLocation>
        <location evidence="1">Nucleus</location>
    </subcellularLocation>
</comment>
<gene>
    <name evidence="6" type="ORF">C3L33_00311</name>
</gene>
<comment type="caution">
    <text evidence="6">The sequence shown here is derived from an EMBL/GenBank/DDBJ whole genome shotgun (WGS) entry which is preliminary data.</text>
</comment>
<dbReference type="InterPro" id="IPR005574">
    <property type="entry name" value="Rpb4/RPC9"/>
</dbReference>
<comment type="similarity">
    <text evidence="3">Belongs to the eukaryotic RPB4 RNA polymerase subunit family.</text>
</comment>
<evidence type="ECO:0000313" key="6">
    <source>
        <dbReference type="EMBL" id="KAE9467806.1"/>
    </source>
</evidence>
<evidence type="ECO:0000256" key="1">
    <source>
        <dbReference type="ARBA" id="ARBA00004123"/>
    </source>
</evidence>
<dbReference type="AlphaFoldDB" id="A0A6A4M3C0"/>
<keyword evidence="7" id="KW-1185">Reference proteome</keyword>
<dbReference type="Gene3D" id="1.20.1250.40">
    <property type="match status" value="1"/>
</dbReference>
<feature type="compositionally biased region" description="Basic and acidic residues" evidence="4">
    <location>
        <begin position="9"/>
        <end position="27"/>
    </location>
</feature>
<feature type="region of interest" description="Disordered" evidence="4">
    <location>
        <begin position="1"/>
        <end position="51"/>
    </location>
</feature>
<dbReference type="InterPro" id="IPR038324">
    <property type="entry name" value="Rpb4/RPC9_sf"/>
</dbReference>
<dbReference type="GO" id="GO:0005634">
    <property type="term" value="C:nucleus"/>
    <property type="evidence" value="ECO:0007669"/>
    <property type="project" value="UniProtKB-SubCell"/>
</dbReference>
<dbReference type="PANTHER" id="PTHR21297">
    <property type="entry name" value="DNA-DIRECTED RNA POLYMERASE II"/>
    <property type="match status" value="1"/>
</dbReference>